<sequence length="344" mass="36465">MHDTGGLGDVVADAYALGSGEWAMAPVARGALGQIWKLTRKHAPNGLSGGPAWAVKELLFDGDEEQVLRESALRDAAEGLGIASPRLFPDRTGAYLTRLGGSPDGPRVKLYEWVDGTRADPSDPEILSWCGRTLAALHRAGAREAGTPDPWYEQCPSPAEWASLHSQVRRAGVPWADDLGRFVASSAGELARHVTASVADGVPSAGEEVVTSHLDVQPQNVLVGPRGPVLLDWDNAGPTSAGRELAQAVFVWSGGNDFQAGSARRLVRAYREAGGRPVLRGLGSFSMLFATALNYVRVQAECAIDTTVTPAQRQFASGQVLASLRDLPDPAAVARLAECLESAW</sequence>
<protein>
    <recommendedName>
        <fullName evidence="1">Aminoglycoside phosphotransferase domain-containing protein</fullName>
    </recommendedName>
</protein>
<evidence type="ECO:0000259" key="1">
    <source>
        <dbReference type="Pfam" id="PF01636"/>
    </source>
</evidence>
<name>A0ABU0QDI3_STRAH</name>
<feature type="domain" description="Aminoglycoside phosphotransferase" evidence="1">
    <location>
        <begin position="63"/>
        <end position="282"/>
    </location>
</feature>
<evidence type="ECO:0000313" key="2">
    <source>
        <dbReference type="EMBL" id="MDQ0688241.1"/>
    </source>
</evidence>
<dbReference type="Pfam" id="PF01636">
    <property type="entry name" value="APH"/>
    <property type="match status" value="1"/>
</dbReference>
<gene>
    <name evidence="2" type="ORF">QFZ56_007204</name>
</gene>
<proteinExistence type="predicted"/>
<dbReference type="EMBL" id="JAUSYA010000001">
    <property type="protein sequence ID" value="MDQ0688241.1"/>
    <property type="molecule type" value="Genomic_DNA"/>
</dbReference>
<dbReference type="Gene3D" id="3.90.1200.10">
    <property type="match status" value="1"/>
</dbReference>
<organism evidence="2 3">
    <name type="scientific">Streptomyces achromogenes</name>
    <dbReference type="NCBI Taxonomy" id="67255"/>
    <lineage>
        <taxon>Bacteria</taxon>
        <taxon>Bacillati</taxon>
        <taxon>Actinomycetota</taxon>
        <taxon>Actinomycetes</taxon>
        <taxon>Kitasatosporales</taxon>
        <taxon>Streptomycetaceae</taxon>
        <taxon>Streptomyces</taxon>
    </lineage>
</organism>
<comment type="caution">
    <text evidence="2">The sequence shown here is derived from an EMBL/GenBank/DDBJ whole genome shotgun (WGS) entry which is preliminary data.</text>
</comment>
<evidence type="ECO:0000313" key="3">
    <source>
        <dbReference type="Proteomes" id="UP001243364"/>
    </source>
</evidence>
<dbReference type="RefSeq" id="WP_307048697.1">
    <property type="nucleotide sequence ID" value="NZ_JAUSYA010000001.1"/>
</dbReference>
<dbReference type="InterPro" id="IPR011009">
    <property type="entry name" value="Kinase-like_dom_sf"/>
</dbReference>
<dbReference type="SUPFAM" id="SSF56112">
    <property type="entry name" value="Protein kinase-like (PK-like)"/>
    <property type="match status" value="1"/>
</dbReference>
<keyword evidence="3" id="KW-1185">Reference proteome</keyword>
<accession>A0ABU0QDI3</accession>
<dbReference type="Proteomes" id="UP001243364">
    <property type="component" value="Unassembled WGS sequence"/>
</dbReference>
<dbReference type="InterPro" id="IPR002575">
    <property type="entry name" value="Aminoglycoside_PTrfase"/>
</dbReference>
<reference evidence="2 3" key="1">
    <citation type="submission" date="2023-07" db="EMBL/GenBank/DDBJ databases">
        <title>Comparative genomics of wheat-associated soil bacteria to identify genetic determinants of phenazine resistance.</title>
        <authorList>
            <person name="Mouncey N."/>
        </authorList>
    </citation>
    <scope>NUCLEOTIDE SEQUENCE [LARGE SCALE GENOMIC DNA]</scope>
    <source>
        <strain evidence="2 3">W4I19-2</strain>
    </source>
</reference>